<keyword evidence="1" id="KW-0812">Transmembrane</keyword>
<accession>A0ABU3H999</accession>
<keyword evidence="1" id="KW-1133">Transmembrane helix</keyword>
<evidence type="ECO:0000313" key="2">
    <source>
        <dbReference type="EMBL" id="MDT3427404.1"/>
    </source>
</evidence>
<evidence type="ECO:0000313" key="3">
    <source>
        <dbReference type="Proteomes" id="UP001248709"/>
    </source>
</evidence>
<keyword evidence="3" id="KW-1185">Reference proteome</keyword>
<evidence type="ECO:0008006" key="4">
    <source>
        <dbReference type="Google" id="ProtNLM"/>
    </source>
</evidence>
<gene>
    <name evidence="2" type="ORF">J2Z22_002967</name>
</gene>
<feature type="transmembrane region" description="Helical" evidence="1">
    <location>
        <begin position="15"/>
        <end position="34"/>
    </location>
</feature>
<dbReference type="Proteomes" id="UP001248709">
    <property type="component" value="Unassembled WGS sequence"/>
</dbReference>
<dbReference type="EMBL" id="JAUSUY010000012">
    <property type="protein sequence ID" value="MDT3427404.1"/>
    <property type="molecule type" value="Genomic_DNA"/>
</dbReference>
<sequence length="39" mass="4263">MSMPQDLPPEQVRRAGNIAVMTVLGLLIAITFIIRKLVG</sequence>
<proteinExistence type="predicted"/>
<name>A0ABU3H999_9BACL</name>
<comment type="caution">
    <text evidence="2">The sequence shown here is derived from an EMBL/GenBank/DDBJ whole genome shotgun (WGS) entry which is preliminary data.</text>
</comment>
<reference evidence="2 3" key="1">
    <citation type="submission" date="2023-07" db="EMBL/GenBank/DDBJ databases">
        <title>Genomic Encyclopedia of Type Strains, Phase IV (KMG-IV): sequencing the most valuable type-strain genomes for metagenomic binning, comparative biology and taxonomic classification.</title>
        <authorList>
            <person name="Goeker M."/>
        </authorList>
    </citation>
    <scope>NUCLEOTIDE SEQUENCE [LARGE SCALE GENOMIC DNA]</scope>
    <source>
        <strain evidence="2 3">T98</strain>
    </source>
</reference>
<protein>
    <recommendedName>
        <fullName evidence="4">Holin-like toxin</fullName>
    </recommendedName>
</protein>
<evidence type="ECO:0000256" key="1">
    <source>
        <dbReference type="SAM" id="Phobius"/>
    </source>
</evidence>
<keyword evidence="1" id="KW-0472">Membrane</keyword>
<organism evidence="2 3">
    <name type="scientific">Paenibacillus forsythiae</name>
    <dbReference type="NCBI Taxonomy" id="365616"/>
    <lineage>
        <taxon>Bacteria</taxon>
        <taxon>Bacillati</taxon>
        <taxon>Bacillota</taxon>
        <taxon>Bacilli</taxon>
        <taxon>Bacillales</taxon>
        <taxon>Paenibacillaceae</taxon>
        <taxon>Paenibacillus</taxon>
    </lineage>
</organism>